<dbReference type="AlphaFoldDB" id="A0A6A3GWI4"/>
<dbReference type="Proteomes" id="UP000476176">
    <property type="component" value="Unassembled WGS sequence"/>
</dbReference>
<proteinExistence type="predicted"/>
<evidence type="ECO:0000313" key="6">
    <source>
        <dbReference type="Proteomes" id="UP000486351"/>
    </source>
</evidence>
<evidence type="ECO:0000313" key="1">
    <source>
        <dbReference type="EMBL" id="KAE8961225.1"/>
    </source>
</evidence>
<reference evidence="4 5" key="1">
    <citation type="submission" date="2018-09" db="EMBL/GenBank/DDBJ databases">
        <title>Genomic investigation of the strawberry pathogen Phytophthora fragariae indicates pathogenicity is determined by transcriptional variation in three key races.</title>
        <authorList>
            <person name="Adams T.M."/>
            <person name="Armitage A.D."/>
            <person name="Sobczyk M.K."/>
            <person name="Bates H.J."/>
            <person name="Dunwell J.M."/>
            <person name="Nellist C.F."/>
            <person name="Harrison R.J."/>
        </authorList>
    </citation>
    <scope>NUCLEOTIDE SEQUENCE [LARGE SCALE GENOMIC DNA]</scope>
    <source>
        <strain evidence="2 5">BC-23</strain>
        <strain evidence="3 6">NOV-77</strain>
        <strain evidence="1 4">SCRP245</strain>
    </source>
</reference>
<evidence type="ECO:0000313" key="2">
    <source>
        <dbReference type="EMBL" id="KAE9164756.1"/>
    </source>
</evidence>
<gene>
    <name evidence="2" type="ORF">PF004_g29724</name>
    <name evidence="3" type="ORF">PF008_g30341</name>
    <name evidence="1" type="ORF">PF011_g29827</name>
</gene>
<dbReference type="EMBL" id="QXGC01005610">
    <property type="protein sequence ID" value="KAE9164756.1"/>
    <property type="molecule type" value="Genomic_DNA"/>
</dbReference>
<name>A0A6A3GWI4_9STRA</name>
<evidence type="ECO:0000313" key="5">
    <source>
        <dbReference type="Proteomes" id="UP000476176"/>
    </source>
</evidence>
<accession>A0A6A3GWI4</accession>
<dbReference type="Proteomes" id="UP000460718">
    <property type="component" value="Unassembled WGS sequence"/>
</dbReference>
<dbReference type="Proteomes" id="UP000486351">
    <property type="component" value="Unassembled WGS sequence"/>
</dbReference>
<evidence type="ECO:0000313" key="3">
    <source>
        <dbReference type="EMBL" id="KAE9271477.1"/>
    </source>
</evidence>
<evidence type="ECO:0000313" key="4">
    <source>
        <dbReference type="Proteomes" id="UP000460718"/>
    </source>
</evidence>
<organism evidence="1 4">
    <name type="scientific">Phytophthora fragariae</name>
    <dbReference type="NCBI Taxonomy" id="53985"/>
    <lineage>
        <taxon>Eukaryota</taxon>
        <taxon>Sar</taxon>
        <taxon>Stramenopiles</taxon>
        <taxon>Oomycota</taxon>
        <taxon>Peronosporomycetes</taxon>
        <taxon>Peronosporales</taxon>
        <taxon>Peronosporaceae</taxon>
        <taxon>Phytophthora</taxon>
    </lineage>
</organism>
<sequence length="144" mass="14701">MAVRTTSAAWAVSPTLAGLIATGRVSPRISSPRGSRSRVLTGTARASSVRRTFRLGCHPSVDVIRARVGRRLGCRISVAPIAQEIIEVGLVAGATLIKGCSEALNTGIGQGDSTVAILTAASTTVFTSVTLVVAALLSVAITAF</sequence>
<dbReference type="EMBL" id="QXFY01005637">
    <property type="protein sequence ID" value="KAE9271477.1"/>
    <property type="molecule type" value="Genomic_DNA"/>
</dbReference>
<comment type="caution">
    <text evidence="1">The sequence shown here is derived from an EMBL/GenBank/DDBJ whole genome shotgun (WGS) entry which is preliminary data.</text>
</comment>
<protein>
    <submittedName>
        <fullName evidence="1">Uncharacterized protein</fullName>
    </submittedName>
</protein>
<dbReference type="EMBL" id="QXFW01005700">
    <property type="protein sequence ID" value="KAE8961225.1"/>
    <property type="molecule type" value="Genomic_DNA"/>
</dbReference>